<gene>
    <name evidence="1" type="ORF">PR048_012127</name>
</gene>
<name>A0ABQ9HP94_9NEOP</name>
<evidence type="ECO:0000313" key="2">
    <source>
        <dbReference type="Proteomes" id="UP001159363"/>
    </source>
</evidence>
<reference evidence="1 2" key="1">
    <citation type="submission" date="2023-02" db="EMBL/GenBank/DDBJ databases">
        <title>LHISI_Scaffold_Assembly.</title>
        <authorList>
            <person name="Stuart O.P."/>
            <person name="Cleave R."/>
            <person name="Magrath M.J.L."/>
            <person name="Mikheyev A.S."/>
        </authorList>
    </citation>
    <scope>NUCLEOTIDE SEQUENCE [LARGE SCALE GENOMIC DNA]</scope>
    <source>
        <strain evidence="1">Daus_M_001</strain>
        <tissue evidence="1">Leg muscle</tissue>
    </source>
</reference>
<protein>
    <submittedName>
        <fullName evidence="1">Uncharacterized protein</fullName>
    </submittedName>
</protein>
<comment type="caution">
    <text evidence="1">The sequence shown here is derived from an EMBL/GenBank/DDBJ whole genome shotgun (WGS) entry which is preliminary data.</text>
</comment>
<evidence type="ECO:0000313" key="1">
    <source>
        <dbReference type="EMBL" id="KAJ8885921.1"/>
    </source>
</evidence>
<accession>A0ABQ9HP94</accession>
<organism evidence="1 2">
    <name type="scientific">Dryococelus australis</name>
    <dbReference type="NCBI Taxonomy" id="614101"/>
    <lineage>
        <taxon>Eukaryota</taxon>
        <taxon>Metazoa</taxon>
        <taxon>Ecdysozoa</taxon>
        <taxon>Arthropoda</taxon>
        <taxon>Hexapoda</taxon>
        <taxon>Insecta</taxon>
        <taxon>Pterygota</taxon>
        <taxon>Neoptera</taxon>
        <taxon>Polyneoptera</taxon>
        <taxon>Phasmatodea</taxon>
        <taxon>Verophasmatodea</taxon>
        <taxon>Anareolatae</taxon>
        <taxon>Phasmatidae</taxon>
        <taxon>Eurycanthinae</taxon>
        <taxon>Dryococelus</taxon>
    </lineage>
</organism>
<sequence length="70" mass="8252">MPLIILPYHILDYNEVPGILHHDLVNFSFSLTVSKFILKFITYHNIKTIDDIQLNRDAAAMPWHLIRNIH</sequence>
<keyword evidence="2" id="KW-1185">Reference proteome</keyword>
<dbReference type="Proteomes" id="UP001159363">
    <property type="component" value="Chromosome X"/>
</dbReference>
<proteinExistence type="predicted"/>
<dbReference type="EMBL" id="JARBHB010000004">
    <property type="protein sequence ID" value="KAJ8885921.1"/>
    <property type="molecule type" value="Genomic_DNA"/>
</dbReference>